<name>A0ACC0U5E2_9AGAM</name>
<comment type="caution">
    <text evidence="1">The sequence shown here is derived from an EMBL/GenBank/DDBJ whole genome shotgun (WGS) entry which is preliminary data.</text>
</comment>
<protein>
    <submittedName>
        <fullName evidence="1">UPF0187-domain-containing protein</fullName>
    </submittedName>
</protein>
<proteinExistence type="predicted"/>
<evidence type="ECO:0000313" key="1">
    <source>
        <dbReference type="EMBL" id="KAI9464765.1"/>
    </source>
</evidence>
<dbReference type="Proteomes" id="UP001207468">
    <property type="component" value="Unassembled WGS sequence"/>
</dbReference>
<reference evidence="1" key="1">
    <citation type="submission" date="2021-03" db="EMBL/GenBank/DDBJ databases">
        <title>Evolutionary priming and transition to the ectomycorrhizal habit in an iconic lineage of mushroom-forming fungi: is preadaptation a requirement?</title>
        <authorList>
            <consortium name="DOE Joint Genome Institute"/>
            <person name="Looney B.P."/>
            <person name="Miyauchi S."/>
            <person name="Morin E."/>
            <person name="Drula E."/>
            <person name="Courty P.E."/>
            <person name="Chicoki N."/>
            <person name="Fauchery L."/>
            <person name="Kohler A."/>
            <person name="Kuo A."/>
            <person name="LaButti K."/>
            <person name="Pangilinan J."/>
            <person name="Lipzen A."/>
            <person name="Riley R."/>
            <person name="Andreopoulos W."/>
            <person name="He G."/>
            <person name="Johnson J."/>
            <person name="Barry K.W."/>
            <person name="Grigoriev I.V."/>
            <person name="Nagy L."/>
            <person name="Hibbett D."/>
            <person name="Henrissat B."/>
            <person name="Matheny P.B."/>
            <person name="Labbe J."/>
            <person name="Martin A.F."/>
        </authorList>
    </citation>
    <scope>NUCLEOTIDE SEQUENCE</scope>
    <source>
        <strain evidence="1">BPL698</strain>
    </source>
</reference>
<accession>A0ACC0U5E2</accession>
<gene>
    <name evidence="1" type="ORF">F5148DRAFT_1311828</name>
</gene>
<keyword evidence="2" id="KW-1185">Reference proteome</keyword>
<dbReference type="EMBL" id="JAGFNK010000148">
    <property type="protein sequence ID" value="KAI9464765.1"/>
    <property type="molecule type" value="Genomic_DNA"/>
</dbReference>
<evidence type="ECO:0000313" key="2">
    <source>
        <dbReference type="Proteomes" id="UP001207468"/>
    </source>
</evidence>
<sequence length="465" mass="51290">MTGLLGHAVRRSSSGRHDLLPATGSHGAILISFSTLFAWTLGSGAIIWRIWPTVLLHTLFATAITVVSLRTQVDLGVSNMMLTVLGVVIGFVISYRFSCGYEQYWMGRTAWSDVVKHTQTLMRLIWFHVPLRLTPKTPQELGQQVTPSRSGEEMEAVMKEKRVALDLLEGFAVSLKHHLRGELGIFYQDLYNLVKPLHEVNQSSTLPHHTHSVVTISPTVLDPPSFPHERSERDPLIPPKVGYGAIFIERERSVSSGSSVPPPLLPAGAVGGDRTTSLSAYMREIFTFYRSSDASDEPPRRWTTGVPASGQKVYKRIASGDENLPLEILRLLSDWFAVLEERGTVPGTTLGGMIGTIAALEDCLSTAERTLTTPLPLTVWLYLFFLPFQLVAEFSWYTIPGVAIAAFIYLGFLAAGDEIGQPFGAPSNDLDLDLICREMIHADLSRLRETPGVNVFLGPRVATPR</sequence>
<organism evidence="1 2">
    <name type="scientific">Russula earlei</name>
    <dbReference type="NCBI Taxonomy" id="71964"/>
    <lineage>
        <taxon>Eukaryota</taxon>
        <taxon>Fungi</taxon>
        <taxon>Dikarya</taxon>
        <taxon>Basidiomycota</taxon>
        <taxon>Agaricomycotina</taxon>
        <taxon>Agaricomycetes</taxon>
        <taxon>Russulales</taxon>
        <taxon>Russulaceae</taxon>
        <taxon>Russula</taxon>
    </lineage>
</organism>